<comment type="caution">
    <text evidence="2">The sequence shown here is derived from an EMBL/GenBank/DDBJ whole genome shotgun (WGS) entry which is preliminary data.</text>
</comment>
<dbReference type="SUPFAM" id="SSF52266">
    <property type="entry name" value="SGNH hydrolase"/>
    <property type="match status" value="1"/>
</dbReference>
<sequence length="280" mass="29162">MSAQSVLVAAAALLLTACGGGSLDREMELQPPPVAPAADVTVLMMGNSHTTVNQLPQQLEALLRAGLPGKSVAVAVAPGWLFLDERLADSQSLALLRSREWTAVVLQAQKYSTTGMYQYSTAGAEALVREARKAGALPVLFPEWPRRGVAETDTIYDLHVSIARQQPACVAPIGQAWDLARERMPALTLHAADGNHSALAGAHLAALMLYATLTGTSPLGLPVIDIGGDGVTQTQLRQVAAEAAQAYPPRRHCPADKAPAAQGLAAGNTMGATPPSALSQ</sequence>
<gene>
    <name evidence="2" type="ORF">DES47_11184</name>
</gene>
<dbReference type="Proteomes" id="UP000295361">
    <property type="component" value="Unassembled WGS sequence"/>
</dbReference>
<dbReference type="RefSeq" id="WP_133703511.1">
    <property type="nucleotide sequence ID" value="NZ_SNXS01000011.1"/>
</dbReference>
<feature type="region of interest" description="Disordered" evidence="1">
    <location>
        <begin position="248"/>
        <end position="280"/>
    </location>
</feature>
<dbReference type="GO" id="GO:0016788">
    <property type="term" value="F:hydrolase activity, acting on ester bonds"/>
    <property type="evidence" value="ECO:0007669"/>
    <property type="project" value="UniProtKB-ARBA"/>
</dbReference>
<accession>A0A4R6QFV2</accession>
<evidence type="ECO:0000256" key="1">
    <source>
        <dbReference type="SAM" id="MobiDB-lite"/>
    </source>
</evidence>
<dbReference type="EMBL" id="SNXS01000011">
    <property type="protein sequence ID" value="TDP61667.1"/>
    <property type="molecule type" value="Genomic_DNA"/>
</dbReference>
<protein>
    <submittedName>
        <fullName evidence="2">Uncharacterized protein</fullName>
    </submittedName>
</protein>
<name>A0A4R6QFV2_9BURK</name>
<evidence type="ECO:0000313" key="3">
    <source>
        <dbReference type="Proteomes" id="UP000295361"/>
    </source>
</evidence>
<reference evidence="2 3" key="1">
    <citation type="submission" date="2019-03" db="EMBL/GenBank/DDBJ databases">
        <title>Genomic Encyclopedia of Type Strains, Phase IV (KMG-IV): sequencing the most valuable type-strain genomes for metagenomic binning, comparative biology and taxonomic classification.</title>
        <authorList>
            <person name="Goeker M."/>
        </authorList>
    </citation>
    <scope>NUCLEOTIDE SEQUENCE [LARGE SCALE GENOMIC DNA]</scope>
    <source>
        <strain evidence="2 3">DSM 16998</strain>
    </source>
</reference>
<dbReference type="Gene3D" id="3.40.50.1110">
    <property type="entry name" value="SGNH hydrolase"/>
    <property type="match status" value="1"/>
</dbReference>
<organism evidence="2 3">
    <name type="scientific">Roseateles toxinivorans</name>
    <dbReference type="NCBI Taxonomy" id="270368"/>
    <lineage>
        <taxon>Bacteria</taxon>
        <taxon>Pseudomonadati</taxon>
        <taxon>Pseudomonadota</taxon>
        <taxon>Betaproteobacteria</taxon>
        <taxon>Burkholderiales</taxon>
        <taxon>Sphaerotilaceae</taxon>
        <taxon>Roseateles</taxon>
    </lineage>
</organism>
<proteinExistence type="predicted"/>
<dbReference type="InParanoid" id="A0A4R6QFV2"/>
<evidence type="ECO:0000313" key="2">
    <source>
        <dbReference type="EMBL" id="TDP61667.1"/>
    </source>
</evidence>
<dbReference type="AlphaFoldDB" id="A0A4R6QFV2"/>
<dbReference type="OrthoDB" id="9792428at2"/>
<keyword evidence="3" id="KW-1185">Reference proteome</keyword>
<dbReference type="InterPro" id="IPR036514">
    <property type="entry name" value="SGNH_hydro_sf"/>
</dbReference>